<evidence type="ECO:0000313" key="16">
    <source>
        <dbReference type="EMBL" id="HJC05836.1"/>
    </source>
</evidence>
<dbReference type="InterPro" id="IPR038318">
    <property type="entry name" value="KdpD_sf"/>
</dbReference>
<dbReference type="SMART" id="SM00387">
    <property type="entry name" value="HATPase_c"/>
    <property type="match status" value="1"/>
</dbReference>
<dbReference type="InterPro" id="IPR036097">
    <property type="entry name" value="HisK_dim/P_sf"/>
</dbReference>
<dbReference type="Gene3D" id="3.30.565.10">
    <property type="entry name" value="Histidine kinase-like ATPase, C-terminal domain"/>
    <property type="match status" value="1"/>
</dbReference>
<dbReference type="InterPro" id="IPR003594">
    <property type="entry name" value="HATPase_dom"/>
</dbReference>
<dbReference type="InterPro" id="IPR025201">
    <property type="entry name" value="KdpD_TM"/>
</dbReference>
<evidence type="ECO:0000256" key="12">
    <source>
        <dbReference type="ARBA" id="ARBA00023136"/>
    </source>
</evidence>
<dbReference type="SMART" id="SM00388">
    <property type="entry name" value="HisKA"/>
    <property type="match status" value="1"/>
</dbReference>
<dbReference type="PANTHER" id="PTHR45569">
    <property type="entry name" value="SENSOR PROTEIN KDPD"/>
    <property type="match status" value="1"/>
</dbReference>
<dbReference type="CDD" id="cd00082">
    <property type="entry name" value="HisKA"/>
    <property type="match status" value="1"/>
</dbReference>
<accession>A0A9D2N0H8</accession>
<evidence type="ECO:0000256" key="14">
    <source>
        <dbReference type="SAM" id="Phobius"/>
    </source>
</evidence>
<evidence type="ECO:0000256" key="4">
    <source>
        <dbReference type="ARBA" id="ARBA00022553"/>
    </source>
</evidence>
<feature type="coiled-coil region" evidence="13">
    <location>
        <begin position="120"/>
        <end position="147"/>
    </location>
</feature>
<dbReference type="Gene3D" id="1.10.287.130">
    <property type="match status" value="1"/>
</dbReference>
<dbReference type="PROSITE" id="PS50109">
    <property type="entry name" value="HIS_KIN"/>
    <property type="match status" value="1"/>
</dbReference>
<dbReference type="Pfam" id="PF00512">
    <property type="entry name" value="HisKA"/>
    <property type="match status" value="1"/>
</dbReference>
<evidence type="ECO:0000256" key="3">
    <source>
        <dbReference type="ARBA" id="ARBA00012438"/>
    </source>
</evidence>
<dbReference type="InterPro" id="IPR003661">
    <property type="entry name" value="HisK_dim/P_dom"/>
</dbReference>
<feature type="transmembrane region" description="Helical" evidence="14">
    <location>
        <begin position="99"/>
        <end position="120"/>
    </location>
</feature>
<dbReference type="Pfam" id="PF02518">
    <property type="entry name" value="HATPase_c"/>
    <property type="match status" value="1"/>
</dbReference>
<comment type="catalytic activity">
    <reaction evidence="1">
        <text>ATP + protein L-histidine = ADP + protein N-phospho-L-histidine.</text>
        <dbReference type="EC" id="2.7.13.3"/>
    </reaction>
</comment>
<evidence type="ECO:0000256" key="9">
    <source>
        <dbReference type="ARBA" id="ARBA00022840"/>
    </source>
</evidence>
<reference evidence="16" key="2">
    <citation type="submission" date="2021-04" db="EMBL/GenBank/DDBJ databases">
        <authorList>
            <person name="Gilroy R."/>
        </authorList>
    </citation>
    <scope>NUCLEOTIDE SEQUENCE</scope>
    <source>
        <strain evidence="16">CHK180-15479</strain>
    </source>
</reference>
<evidence type="ECO:0000313" key="17">
    <source>
        <dbReference type="Proteomes" id="UP000823910"/>
    </source>
</evidence>
<dbReference type="AlphaFoldDB" id="A0A9D2N0H8"/>
<evidence type="ECO:0000256" key="2">
    <source>
        <dbReference type="ARBA" id="ARBA00004141"/>
    </source>
</evidence>
<dbReference type="SUPFAM" id="SSF47384">
    <property type="entry name" value="Homodimeric domain of signal transducing histidine kinase"/>
    <property type="match status" value="1"/>
</dbReference>
<evidence type="ECO:0000256" key="8">
    <source>
        <dbReference type="ARBA" id="ARBA00022777"/>
    </source>
</evidence>
<keyword evidence="6 14" id="KW-0812">Transmembrane</keyword>
<dbReference type="InterPro" id="IPR052023">
    <property type="entry name" value="Histidine_kinase_KdpD"/>
</dbReference>
<keyword evidence="5" id="KW-0808">Transferase</keyword>
<keyword evidence="13" id="KW-0175">Coiled coil</keyword>
<evidence type="ECO:0000256" key="6">
    <source>
        <dbReference type="ARBA" id="ARBA00022692"/>
    </source>
</evidence>
<feature type="transmembrane region" description="Helical" evidence="14">
    <location>
        <begin position="46"/>
        <end position="63"/>
    </location>
</feature>
<dbReference type="InterPro" id="IPR036890">
    <property type="entry name" value="HATPase_C_sf"/>
</dbReference>
<evidence type="ECO:0000256" key="7">
    <source>
        <dbReference type="ARBA" id="ARBA00022741"/>
    </source>
</evidence>
<comment type="subcellular location">
    <subcellularLocation>
        <location evidence="2">Membrane</location>
        <topology evidence="2">Multi-pass membrane protein</topology>
    </subcellularLocation>
</comment>
<proteinExistence type="predicted"/>
<evidence type="ECO:0000256" key="5">
    <source>
        <dbReference type="ARBA" id="ARBA00022679"/>
    </source>
</evidence>
<dbReference type="InterPro" id="IPR005467">
    <property type="entry name" value="His_kinase_dom"/>
</dbReference>
<dbReference type="GO" id="GO:0005886">
    <property type="term" value="C:plasma membrane"/>
    <property type="evidence" value="ECO:0007669"/>
    <property type="project" value="TreeGrafter"/>
</dbReference>
<keyword evidence="12 14" id="KW-0472">Membrane</keyword>
<dbReference type="EMBL" id="DWWT01000028">
    <property type="protein sequence ID" value="HJC05836.1"/>
    <property type="molecule type" value="Genomic_DNA"/>
</dbReference>
<dbReference type="PRINTS" id="PR00344">
    <property type="entry name" value="BCTRLSENSOR"/>
</dbReference>
<gene>
    <name evidence="16" type="ORF">H9704_06745</name>
</gene>
<keyword evidence="11" id="KW-0902">Two-component regulatory system</keyword>
<protein>
    <recommendedName>
        <fullName evidence="3">histidine kinase</fullName>
        <ecNumber evidence="3">2.7.13.3</ecNumber>
    </recommendedName>
</protein>
<evidence type="ECO:0000256" key="11">
    <source>
        <dbReference type="ARBA" id="ARBA00023012"/>
    </source>
</evidence>
<dbReference type="InterPro" id="IPR004358">
    <property type="entry name" value="Sig_transdc_His_kin-like_C"/>
</dbReference>
<organism evidence="16 17">
    <name type="scientific">Candidatus Enterocloster excrementipullorum</name>
    <dbReference type="NCBI Taxonomy" id="2838559"/>
    <lineage>
        <taxon>Bacteria</taxon>
        <taxon>Bacillati</taxon>
        <taxon>Bacillota</taxon>
        <taxon>Clostridia</taxon>
        <taxon>Lachnospirales</taxon>
        <taxon>Lachnospiraceae</taxon>
        <taxon>Enterocloster</taxon>
    </lineage>
</organism>
<reference evidence="16" key="1">
    <citation type="journal article" date="2021" name="PeerJ">
        <title>Extensive microbial diversity within the chicken gut microbiome revealed by metagenomics and culture.</title>
        <authorList>
            <person name="Gilroy R."/>
            <person name="Ravi A."/>
            <person name="Getino M."/>
            <person name="Pursley I."/>
            <person name="Horton D.L."/>
            <person name="Alikhan N.F."/>
            <person name="Baker D."/>
            <person name="Gharbi K."/>
            <person name="Hall N."/>
            <person name="Watson M."/>
            <person name="Adriaenssens E.M."/>
            <person name="Foster-Nyarko E."/>
            <person name="Jarju S."/>
            <person name="Secka A."/>
            <person name="Antonio M."/>
            <person name="Oren A."/>
            <person name="Chaudhuri R.R."/>
            <person name="La Ragione R."/>
            <person name="Hildebrand F."/>
            <person name="Pallen M.J."/>
        </authorList>
    </citation>
    <scope>NUCLEOTIDE SEQUENCE</scope>
    <source>
        <strain evidence="16">CHK180-15479</strain>
    </source>
</reference>
<feature type="transmembrane region" description="Helical" evidence="14">
    <location>
        <begin position="21"/>
        <end position="40"/>
    </location>
</feature>
<keyword evidence="4" id="KW-0597">Phosphoprotein</keyword>
<evidence type="ECO:0000256" key="1">
    <source>
        <dbReference type="ARBA" id="ARBA00000085"/>
    </source>
</evidence>
<feature type="domain" description="Histidine kinase" evidence="15">
    <location>
        <begin position="149"/>
        <end position="366"/>
    </location>
</feature>
<dbReference type="SUPFAM" id="SSF55874">
    <property type="entry name" value="ATPase domain of HSP90 chaperone/DNA topoisomerase II/histidine kinase"/>
    <property type="match status" value="1"/>
</dbReference>
<dbReference type="GO" id="GO:0000155">
    <property type="term" value="F:phosphorelay sensor kinase activity"/>
    <property type="evidence" value="ECO:0007669"/>
    <property type="project" value="InterPro"/>
</dbReference>
<keyword evidence="7" id="KW-0547">Nucleotide-binding</keyword>
<dbReference type="PANTHER" id="PTHR45569:SF1">
    <property type="entry name" value="SENSOR PROTEIN KDPD"/>
    <property type="match status" value="1"/>
</dbReference>
<keyword evidence="9" id="KW-0067">ATP-binding</keyword>
<keyword evidence="8 16" id="KW-0418">Kinase</keyword>
<dbReference type="EC" id="2.7.13.3" evidence="3"/>
<evidence type="ECO:0000256" key="10">
    <source>
        <dbReference type="ARBA" id="ARBA00022989"/>
    </source>
</evidence>
<evidence type="ECO:0000256" key="13">
    <source>
        <dbReference type="SAM" id="Coils"/>
    </source>
</evidence>
<feature type="transmembrane region" description="Helical" evidence="14">
    <location>
        <begin position="70"/>
        <end position="87"/>
    </location>
</feature>
<keyword evidence="10 14" id="KW-1133">Transmembrane helix</keyword>
<dbReference type="GO" id="GO:0005524">
    <property type="term" value="F:ATP binding"/>
    <property type="evidence" value="ECO:0007669"/>
    <property type="project" value="UniProtKB-KW"/>
</dbReference>
<dbReference type="Gene3D" id="1.20.120.620">
    <property type="entry name" value="Backbone structure of the membrane domain of e. Coli histidine kinase receptor kdpd"/>
    <property type="match status" value="1"/>
</dbReference>
<dbReference type="Pfam" id="PF13493">
    <property type="entry name" value="DUF4118"/>
    <property type="match status" value="1"/>
</dbReference>
<comment type="caution">
    <text evidence="16">The sequence shown here is derived from an EMBL/GenBank/DDBJ whole genome shotgun (WGS) entry which is preliminary data.</text>
</comment>
<name>A0A9D2N0H8_9FIRM</name>
<sequence length="368" mass="40864">MGILRDKLFHLRAAVTGLVRNLPITIALLAAASFLSTVFFHFSQNVTNISIIFILAIILIARATRSYGAGILASLYSVFWVNYAYTYPYMALNFTLSGYPVTFVGMAIISCFTSSICIMLTRQSDQLKEQERKLMAAEKEAMRANLLRAISHDLRTPLTTIIGSSTTYLEQEADLTDTDKRRLVGNIEEDAQWLLNMVENLLSVTRIQDDKGVASVAKSEEPLEEVISEAVQRFKKRFPNMEIRISLPEAFIMVPMDPILIEQVINNLLENAFFHSGNHMIDLCVQTFPSFVSITIRDYGTGIPPDILRSLFDGAGIDSNRQGDGHKGAGIGLTLCKTIIGAHGGTISASNHPDGAQFTFTLPNWREY</sequence>
<dbReference type="Proteomes" id="UP000823910">
    <property type="component" value="Unassembled WGS sequence"/>
</dbReference>
<evidence type="ECO:0000259" key="15">
    <source>
        <dbReference type="PROSITE" id="PS50109"/>
    </source>
</evidence>